<dbReference type="FunFam" id="3.30.505.50:FF:000001">
    <property type="entry name" value="Ribosome hibernation promoting factor"/>
    <property type="match status" value="1"/>
</dbReference>
<dbReference type="Gene3D" id="3.30.160.100">
    <property type="entry name" value="Ribosome hibernation promotion factor-like"/>
    <property type="match status" value="1"/>
</dbReference>
<comment type="similarity">
    <text evidence="3">Belongs to the HPF/YfiA ribosome-associated protein family. Long HPF subfamily.</text>
</comment>
<dbReference type="InterPro" id="IPR003489">
    <property type="entry name" value="RHF/RaiA"/>
</dbReference>
<comment type="subcellular location">
    <subcellularLocation>
        <location evidence="3">Cytoplasm</location>
    </subcellularLocation>
</comment>
<protein>
    <recommendedName>
        <fullName evidence="3">Ribosome hibernation promoting factor</fullName>
        <shortName evidence="3">HPF</shortName>
    </recommendedName>
</protein>
<keyword evidence="1 3" id="KW-0963">Cytoplasm</keyword>
<sequence length="176" mass="20520">MKFNIRGNKVEITEPIRKYVEEKIGRLDKYFENPGSLTANVLVRIRGIDQIVEVTIPAKKMILRGEERNKDLYAAIDLVSDKIERQIRKNKTRMQKKATKPSMIDFNMNFEAEENEPEETVVKRKKIEMKPMSEEEAILQMNLIGHEFFVFKDADTGEVCILYKRKDGGYGMIETN</sequence>
<dbReference type="AlphaFoldDB" id="A0A9D1HSX6"/>
<reference evidence="5" key="1">
    <citation type="submission" date="2020-10" db="EMBL/GenBank/DDBJ databases">
        <authorList>
            <person name="Gilroy R."/>
        </authorList>
    </citation>
    <scope>NUCLEOTIDE SEQUENCE</scope>
    <source>
        <strain evidence="5">CHK197-8231</strain>
    </source>
</reference>
<evidence type="ECO:0000256" key="3">
    <source>
        <dbReference type="HAMAP-Rule" id="MF_00839"/>
    </source>
</evidence>
<dbReference type="GO" id="GO:0043024">
    <property type="term" value="F:ribosomal small subunit binding"/>
    <property type="evidence" value="ECO:0007669"/>
    <property type="project" value="TreeGrafter"/>
</dbReference>
<dbReference type="InterPro" id="IPR032528">
    <property type="entry name" value="Ribosom_S30AE_C"/>
</dbReference>
<dbReference type="InterPro" id="IPR050574">
    <property type="entry name" value="HPF/YfiA_ribosome-assoc"/>
</dbReference>
<dbReference type="Pfam" id="PF02482">
    <property type="entry name" value="Ribosomal_S30AE"/>
    <property type="match status" value="1"/>
</dbReference>
<dbReference type="InterPro" id="IPR036567">
    <property type="entry name" value="RHF-like"/>
</dbReference>
<dbReference type="GO" id="GO:0045900">
    <property type="term" value="P:negative regulation of translational elongation"/>
    <property type="evidence" value="ECO:0007669"/>
    <property type="project" value="TreeGrafter"/>
</dbReference>
<dbReference type="HAMAP" id="MF_00839">
    <property type="entry name" value="HPF"/>
    <property type="match status" value="1"/>
</dbReference>
<dbReference type="InterPro" id="IPR034694">
    <property type="entry name" value="HPF_long/plastid"/>
</dbReference>
<dbReference type="PANTHER" id="PTHR33231">
    <property type="entry name" value="30S RIBOSOMAL PROTEIN"/>
    <property type="match status" value="1"/>
</dbReference>
<comment type="caution">
    <text evidence="5">The sequence shown here is derived from an EMBL/GenBank/DDBJ whole genome shotgun (WGS) entry which is preliminary data.</text>
</comment>
<evidence type="ECO:0000259" key="4">
    <source>
        <dbReference type="Pfam" id="PF16321"/>
    </source>
</evidence>
<feature type="domain" description="Sigma 54 modulation/S30EA ribosomal protein C-terminal" evidence="4">
    <location>
        <begin position="117"/>
        <end position="171"/>
    </location>
</feature>
<dbReference type="Gene3D" id="3.30.505.50">
    <property type="entry name" value="Sigma 54 modulation/S30EA ribosomal protein, C-terminal domain"/>
    <property type="match status" value="1"/>
</dbReference>
<reference evidence="5" key="2">
    <citation type="journal article" date="2021" name="PeerJ">
        <title>Extensive microbial diversity within the chicken gut microbiome revealed by metagenomics and culture.</title>
        <authorList>
            <person name="Gilroy R."/>
            <person name="Ravi A."/>
            <person name="Getino M."/>
            <person name="Pursley I."/>
            <person name="Horton D.L."/>
            <person name="Alikhan N.F."/>
            <person name="Baker D."/>
            <person name="Gharbi K."/>
            <person name="Hall N."/>
            <person name="Watson M."/>
            <person name="Adriaenssens E.M."/>
            <person name="Foster-Nyarko E."/>
            <person name="Jarju S."/>
            <person name="Secka A."/>
            <person name="Antonio M."/>
            <person name="Oren A."/>
            <person name="Chaudhuri R.R."/>
            <person name="La Ragione R."/>
            <person name="Hildebrand F."/>
            <person name="Pallen M.J."/>
        </authorList>
    </citation>
    <scope>NUCLEOTIDE SEQUENCE</scope>
    <source>
        <strain evidence="5">CHK197-8231</strain>
    </source>
</reference>
<evidence type="ECO:0000313" key="6">
    <source>
        <dbReference type="Proteomes" id="UP000824087"/>
    </source>
</evidence>
<evidence type="ECO:0000313" key="5">
    <source>
        <dbReference type="EMBL" id="HIU22051.1"/>
    </source>
</evidence>
<dbReference type="NCBIfam" id="TIGR00741">
    <property type="entry name" value="yfiA"/>
    <property type="match status" value="1"/>
</dbReference>
<dbReference type="CDD" id="cd00552">
    <property type="entry name" value="RaiA"/>
    <property type="match status" value="1"/>
</dbReference>
<name>A0A9D1HSX6_9BACT</name>
<keyword evidence="2 3" id="KW-0810">Translation regulation</keyword>
<comment type="subunit">
    <text evidence="3">Interacts with 100S ribosomes.</text>
</comment>
<dbReference type="GO" id="GO:0022627">
    <property type="term" value="C:cytosolic small ribosomal subunit"/>
    <property type="evidence" value="ECO:0007669"/>
    <property type="project" value="TreeGrafter"/>
</dbReference>
<comment type="function">
    <text evidence="3">Required for dimerization of active 70S ribosomes into 100S ribosomes in stationary phase; 100S ribosomes are translationally inactive and sometimes present during exponential growth.</text>
</comment>
<dbReference type="Proteomes" id="UP000824087">
    <property type="component" value="Unassembled WGS sequence"/>
</dbReference>
<evidence type="ECO:0000256" key="2">
    <source>
        <dbReference type="ARBA" id="ARBA00022845"/>
    </source>
</evidence>
<evidence type="ECO:0000256" key="1">
    <source>
        <dbReference type="ARBA" id="ARBA00022490"/>
    </source>
</evidence>
<accession>A0A9D1HSX6</accession>
<dbReference type="SUPFAM" id="SSF69754">
    <property type="entry name" value="Ribosome binding protein Y (YfiA homologue)"/>
    <property type="match status" value="1"/>
</dbReference>
<dbReference type="EMBL" id="DVML01000007">
    <property type="protein sequence ID" value="HIU22051.1"/>
    <property type="molecule type" value="Genomic_DNA"/>
</dbReference>
<organism evidence="5 6">
    <name type="scientific">Candidatus Fimihabitans intestinipullorum</name>
    <dbReference type="NCBI Taxonomy" id="2840820"/>
    <lineage>
        <taxon>Bacteria</taxon>
        <taxon>Bacillati</taxon>
        <taxon>Mycoplasmatota</taxon>
        <taxon>Mycoplasmatota incertae sedis</taxon>
        <taxon>Candidatus Fimihabitans</taxon>
    </lineage>
</organism>
<proteinExistence type="inferred from homology"/>
<dbReference type="Pfam" id="PF16321">
    <property type="entry name" value="Ribosom_S30AE_C"/>
    <property type="match status" value="1"/>
</dbReference>
<dbReference type="InterPro" id="IPR038416">
    <property type="entry name" value="Ribosom_S30AE_C_sf"/>
</dbReference>
<dbReference type="PANTHER" id="PTHR33231:SF1">
    <property type="entry name" value="30S RIBOSOMAL PROTEIN"/>
    <property type="match status" value="1"/>
</dbReference>
<gene>
    <name evidence="5" type="primary">raiA</name>
    <name evidence="3" type="synonym">hpf</name>
    <name evidence="5" type="ORF">IAD49_00500</name>
</gene>